<evidence type="ECO:0000256" key="1">
    <source>
        <dbReference type="ARBA" id="ARBA00004429"/>
    </source>
</evidence>
<comment type="caution">
    <text evidence="5">The sequence shown here is derived from an EMBL/GenBank/DDBJ whole genome shotgun (WGS) entry which is preliminary data.</text>
</comment>
<dbReference type="RefSeq" id="WP_071469630.1">
    <property type="nucleotide sequence ID" value="NZ_MEHT01000017.1"/>
</dbReference>
<feature type="transmembrane region" description="Helical" evidence="4">
    <location>
        <begin position="240"/>
        <end position="257"/>
    </location>
</feature>
<feature type="transmembrane region" description="Helical" evidence="4">
    <location>
        <begin position="37"/>
        <end position="61"/>
    </location>
</feature>
<dbReference type="GO" id="GO:0015920">
    <property type="term" value="P:lipopolysaccharide transport"/>
    <property type="evidence" value="ECO:0007669"/>
    <property type="project" value="TreeGrafter"/>
</dbReference>
<keyword evidence="3" id="KW-0813">Transport</keyword>
<dbReference type="AlphaFoldDB" id="A0A2W7QST8"/>
<feature type="transmembrane region" description="Helical" evidence="4">
    <location>
        <begin position="149"/>
        <end position="173"/>
    </location>
</feature>
<dbReference type="OrthoDB" id="7835223at2"/>
<dbReference type="PANTHER" id="PTHR30413">
    <property type="entry name" value="INNER MEMBRANE TRANSPORT PERMEASE"/>
    <property type="match status" value="1"/>
</dbReference>
<sequence>MHGSTRRDSIFTIFFTTCELIFNQAIRNVRKTHGNAIIGLMLNIAQTVLLVAVFMVIFIFAGMRSAAIRGDTLIYLMSGVFLFMVHIKVLSSVASAEGPTSTMMKHRPMNSIVSIGGAALAELYIQVLSVVVILFLYHVIWTPIEIFKPAAAFGMLLAVWFAGLAIGVALYALRPWAPEASKLLTQLFARLNMVASGKFFLANSLPEAYLHYFMWNPLFHAIDQARGFAFINYNPMHTSALYPVFFGLVVLFFGMMIESYTRKQASLSWSAKH</sequence>
<dbReference type="STRING" id="121821.GCA_001870675_00814"/>
<evidence type="ECO:0000313" key="6">
    <source>
        <dbReference type="Proteomes" id="UP000249364"/>
    </source>
</evidence>
<dbReference type="EMBL" id="QKZQ01000007">
    <property type="protein sequence ID" value="PZX44539.1"/>
    <property type="molecule type" value="Genomic_DNA"/>
</dbReference>
<accession>A0A2W7QST8</accession>
<feature type="transmembrane region" description="Helical" evidence="4">
    <location>
        <begin position="111"/>
        <end position="137"/>
    </location>
</feature>
<dbReference type="PANTHER" id="PTHR30413:SF8">
    <property type="entry name" value="TRANSPORT PERMEASE PROTEIN"/>
    <property type="match status" value="1"/>
</dbReference>
<evidence type="ECO:0000313" key="5">
    <source>
        <dbReference type="EMBL" id="PZX44539.1"/>
    </source>
</evidence>
<evidence type="ECO:0000256" key="2">
    <source>
        <dbReference type="ARBA" id="ARBA00007783"/>
    </source>
</evidence>
<comment type="similarity">
    <text evidence="2">Belongs to the ABC-2 integral membrane protein family.</text>
</comment>
<keyword evidence="6" id="KW-1185">Reference proteome</keyword>
<reference evidence="5 6" key="1">
    <citation type="submission" date="2018-06" db="EMBL/GenBank/DDBJ databases">
        <title>Genomic Encyclopedia of Archaeal and Bacterial Type Strains, Phase II (KMG-II): from individual species to whole genera.</title>
        <authorList>
            <person name="Goeker M."/>
        </authorList>
    </citation>
    <scope>NUCLEOTIDE SEQUENCE [LARGE SCALE GENOMIC DNA]</scope>
    <source>
        <strain evidence="5 6">DSM 13087</strain>
    </source>
</reference>
<dbReference type="GO" id="GO:0005886">
    <property type="term" value="C:plasma membrane"/>
    <property type="evidence" value="ECO:0007669"/>
    <property type="project" value="UniProtKB-SubCell"/>
</dbReference>
<organism evidence="5 6">
    <name type="scientific">Roseinatronobacter thiooxidans</name>
    <dbReference type="NCBI Taxonomy" id="121821"/>
    <lineage>
        <taxon>Bacteria</taxon>
        <taxon>Pseudomonadati</taxon>
        <taxon>Pseudomonadota</taxon>
        <taxon>Alphaproteobacteria</taxon>
        <taxon>Rhodobacterales</taxon>
        <taxon>Paracoccaceae</taxon>
        <taxon>Roseinatronobacter</taxon>
    </lineage>
</organism>
<name>A0A2W7QST8_9RHOB</name>
<proteinExistence type="inferred from homology"/>
<keyword evidence="4" id="KW-0472">Membrane</keyword>
<keyword evidence="4" id="KW-1133">Transmembrane helix</keyword>
<dbReference type="Proteomes" id="UP000249364">
    <property type="component" value="Unassembled WGS sequence"/>
</dbReference>
<comment type="subcellular location">
    <subcellularLocation>
        <location evidence="1">Cell inner membrane</location>
        <topology evidence="1">Multi-pass membrane protein</topology>
    </subcellularLocation>
</comment>
<evidence type="ECO:0000256" key="4">
    <source>
        <dbReference type="SAM" id="Phobius"/>
    </source>
</evidence>
<protein>
    <submittedName>
        <fullName evidence="5">ABC-type polysaccharide/polyol phosphate export permease</fullName>
    </submittedName>
</protein>
<feature type="transmembrane region" description="Helical" evidence="4">
    <location>
        <begin position="73"/>
        <end position="91"/>
    </location>
</feature>
<gene>
    <name evidence="5" type="ORF">LY56_01787</name>
</gene>
<evidence type="ECO:0000256" key="3">
    <source>
        <dbReference type="ARBA" id="ARBA00022448"/>
    </source>
</evidence>
<keyword evidence="4" id="KW-0812">Transmembrane</keyword>